<dbReference type="GO" id="GO:0030420">
    <property type="term" value="P:establishment of competence for transformation"/>
    <property type="evidence" value="ECO:0007669"/>
    <property type="project" value="UniProtKB-KW"/>
</dbReference>
<dbReference type="PANTHER" id="PTHR30332:SF24">
    <property type="entry name" value="SECRETIN GSPD-RELATED"/>
    <property type="match status" value="1"/>
</dbReference>
<dbReference type="OrthoDB" id="9779724at2"/>
<dbReference type="InterPro" id="IPR004845">
    <property type="entry name" value="T2SS_GspD_CS"/>
</dbReference>
<accession>A0A4R3XVU8</accession>
<dbReference type="Gene3D" id="3.30.1370.120">
    <property type="match status" value="3"/>
</dbReference>
<dbReference type="Pfam" id="PF00263">
    <property type="entry name" value="Secretin"/>
    <property type="match status" value="1"/>
</dbReference>
<dbReference type="NCBIfam" id="TIGR02517">
    <property type="entry name" value="type_II_gspD"/>
    <property type="match status" value="1"/>
</dbReference>
<evidence type="ECO:0000256" key="13">
    <source>
        <dbReference type="ARBA" id="ARBA00025897"/>
    </source>
</evidence>
<feature type="signal peptide" evidence="15">
    <location>
        <begin position="1"/>
        <end position="26"/>
    </location>
</feature>
<comment type="caution">
    <text evidence="19">The sequence shown here is derived from an EMBL/GenBank/DDBJ whole genome shotgun (WGS) entry which is preliminary data.</text>
</comment>
<feature type="domain" description="NolW-like" evidence="17">
    <location>
        <begin position="194"/>
        <end position="268"/>
    </location>
</feature>
<evidence type="ECO:0000313" key="20">
    <source>
        <dbReference type="Proteomes" id="UP000295367"/>
    </source>
</evidence>
<feature type="domain" description="NolW-like" evidence="17">
    <location>
        <begin position="129"/>
        <end position="188"/>
    </location>
</feature>
<keyword evidence="11" id="KW-0178">Competence</keyword>
<evidence type="ECO:0000256" key="1">
    <source>
        <dbReference type="ARBA" id="ARBA00004442"/>
    </source>
</evidence>
<dbReference type="InterPro" id="IPR049371">
    <property type="entry name" value="GspD-like_N0"/>
</dbReference>
<dbReference type="InterPro" id="IPR001775">
    <property type="entry name" value="GspD/PilQ"/>
</dbReference>
<evidence type="ECO:0000256" key="4">
    <source>
        <dbReference type="ARBA" id="ARBA00022448"/>
    </source>
</evidence>
<evidence type="ECO:0000256" key="11">
    <source>
        <dbReference type="ARBA" id="ARBA00023287"/>
    </source>
</evidence>
<dbReference type="Pfam" id="PF03958">
    <property type="entry name" value="Secretin_N"/>
    <property type="match status" value="3"/>
</dbReference>
<keyword evidence="9" id="KW-0472">Membrane</keyword>
<feature type="domain" description="Type II/III secretion system secretin-like" evidence="16">
    <location>
        <begin position="444"/>
        <end position="613"/>
    </location>
</feature>
<keyword evidence="7 15" id="KW-0732">Signal</keyword>
<dbReference type="InterPro" id="IPR013356">
    <property type="entry name" value="T2SS_GspD"/>
</dbReference>
<dbReference type="RefSeq" id="WP_124947196.1">
    <property type="nucleotide sequence ID" value="NZ_BHVT01000069.1"/>
</dbReference>
<keyword evidence="10" id="KW-0998">Cell outer membrane</keyword>
<organism evidence="19 20">
    <name type="scientific">Sulfurirhabdus autotrophica</name>
    <dbReference type="NCBI Taxonomy" id="1706046"/>
    <lineage>
        <taxon>Bacteria</taxon>
        <taxon>Pseudomonadati</taxon>
        <taxon>Pseudomonadota</taxon>
        <taxon>Betaproteobacteria</taxon>
        <taxon>Nitrosomonadales</taxon>
        <taxon>Sulfuricellaceae</taxon>
        <taxon>Sulfurirhabdus</taxon>
    </lineage>
</organism>
<comment type="function">
    <text evidence="12">Required for type IV pilus biogenesis and competence. Could function as a pore for exit of the pilus but also as a channel for entry of heme and antimicrobial agents and uptake of transforming DNA.</text>
</comment>
<evidence type="ECO:0000256" key="6">
    <source>
        <dbReference type="ARBA" id="ARBA00022692"/>
    </source>
</evidence>
<evidence type="ECO:0000256" key="9">
    <source>
        <dbReference type="ARBA" id="ARBA00023136"/>
    </source>
</evidence>
<evidence type="ECO:0000259" key="18">
    <source>
        <dbReference type="Pfam" id="PF21305"/>
    </source>
</evidence>
<keyword evidence="6" id="KW-0812">Transmembrane</keyword>
<dbReference type="GO" id="GO:0009279">
    <property type="term" value="C:cell outer membrane"/>
    <property type="evidence" value="ECO:0007669"/>
    <property type="project" value="UniProtKB-SubCell"/>
</dbReference>
<feature type="domain" description="GspD-like N0" evidence="18">
    <location>
        <begin position="33"/>
        <end position="102"/>
    </location>
</feature>
<evidence type="ECO:0000259" key="16">
    <source>
        <dbReference type="Pfam" id="PF00263"/>
    </source>
</evidence>
<dbReference type="Pfam" id="PF21305">
    <property type="entry name" value="type_II_gspD_N0"/>
    <property type="match status" value="1"/>
</dbReference>
<evidence type="ECO:0000313" key="19">
    <source>
        <dbReference type="EMBL" id="TCV83406.1"/>
    </source>
</evidence>
<comment type="similarity">
    <text evidence="2">Belongs to the bacterial secretin family. GSP D subfamily.</text>
</comment>
<comment type="subunit">
    <text evidence="13">Homododecamer. Tetramer of trimer.</text>
</comment>
<dbReference type="InterPro" id="IPR038591">
    <property type="entry name" value="NolW-like_sf"/>
</dbReference>
<dbReference type="Proteomes" id="UP000295367">
    <property type="component" value="Unassembled WGS sequence"/>
</dbReference>
<keyword evidence="8" id="KW-0653">Protein transport</keyword>
<keyword evidence="20" id="KW-1185">Reference proteome</keyword>
<evidence type="ECO:0000256" key="15">
    <source>
        <dbReference type="SAM" id="SignalP"/>
    </source>
</evidence>
<evidence type="ECO:0000256" key="10">
    <source>
        <dbReference type="ARBA" id="ARBA00023237"/>
    </source>
</evidence>
<dbReference type="PANTHER" id="PTHR30332">
    <property type="entry name" value="PROBABLE GENERAL SECRETION PATHWAY PROTEIN D"/>
    <property type="match status" value="1"/>
</dbReference>
<proteinExistence type="inferred from homology"/>
<sequence length="682" mass="72180">MRFTSSSIWSVVGLILSSLLVFPSFAEDEQVTLNFVNADIDSVVKAVGVITGKNFVIDPRVKGTINIVSSKPVPRNLTYQILLSALRLQGFAAVEGQGVVKILPEADAKQNFSVTTGKTLTTSGDKIVTQVYPLQYESAAQLVPVLRPLIGPNNSISAYPNTNTLVITDYADNIKRINKIIDSIDQPSGSELTIIKLQYASALDMAQQLSRLISEGPGVPAAPGAQAGAGQQFVVSADVRSNSLLIRSSNPAQLTRLRSLVTQMDVPTSESGNMHVVYLRNAEAGKLAETLRAVLSGEVKSAQVAGAVAGQPGLPQTSLGTGIIQADTATNSLIITAPDNVYNSLRSVIDKLDARRAQVFVEALIAEITMDKAAEFGIQWQAPLGSGGNNSAVVAGVNFGSGGSNIASLSTGTVLPSAGLNLGLLQRLTIGGKEIVGLTALARALESDVNANILSTPNLLTMDNEEAKIVIGKNVPFITGSYAQAASSTGGAVTVNPFQTIERKDVGLTLKIKPQVAEGGTVKLQILQEASSIQDTTNQAGIITNKRSIESTVLVNDGQTIVLGGLIQDDVQDGVDKVPGLGDIPVFGSLFKYEKRKHVKTNLMVFIRPIIIRNAIASDSLTGDRYDYIRNVQGQSKLKSHLFLPDIANPQLPERKVNQVAVEGEQTGVIKGADVPKIEVIH</sequence>
<comment type="subcellular location">
    <subcellularLocation>
        <location evidence="1 14">Cell outer membrane</location>
    </subcellularLocation>
</comment>
<dbReference type="PROSITE" id="PS00875">
    <property type="entry name" value="T2SP_D"/>
    <property type="match status" value="1"/>
</dbReference>
<dbReference type="PRINTS" id="PR00811">
    <property type="entry name" value="BCTERIALGSPD"/>
</dbReference>
<evidence type="ECO:0000256" key="12">
    <source>
        <dbReference type="ARBA" id="ARBA00024678"/>
    </source>
</evidence>
<dbReference type="GO" id="GO:0015627">
    <property type="term" value="C:type II protein secretion system complex"/>
    <property type="evidence" value="ECO:0007669"/>
    <property type="project" value="InterPro"/>
</dbReference>
<dbReference type="InterPro" id="IPR050810">
    <property type="entry name" value="Bact_Secretion_Sys_Channel"/>
</dbReference>
<name>A0A4R3XVU8_9PROT</name>
<keyword evidence="5" id="KW-1134">Transmembrane beta strand</keyword>
<evidence type="ECO:0000256" key="2">
    <source>
        <dbReference type="ARBA" id="ARBA00006980"/>
    </source>
</evidence>
<protein>
    <recommendedName>
        <fullName evidence="3">Type IV pilus biogenesis and competence protein PilQ</fullName>
    </recommendedName>
</protein>
<dbReference type="EMBL" id="SMCO01000015">
    <property type="protein sequence ID" value="TCV83406.1"/>
    <property type="molecule type" value="Genomic_DNA"/>
</dbReference>
<evidence type="ECO:0000256" key="3">
    <source>
        <dbReference type="ARBA" id="ARBA00014124"/>
    </source>
</evidence>
<evidence type="ECO:0000256" key="7">
    <source>
        <dbReference type="ARBA" id="ARBA00022729"/>
    </source>
</evidence>
<feature type="domain" description="NolW-like" evidence="17">
    <location>
        <begin position="275"/>
        <end position="358"/>
    </location>
</feature>
<evidence type="ECO:0000256" key="5">
    <source>
        <dbReference type="ARBA" id="ARBA00022452"/>
    </source>
</evidence>
<dbReference type="AlphaFoldDB" id="A0A4R3XVU8"/>
<dbReference type="GO" id="GO:0015628">
    <property type="term" value="P:protein secretion by the type II secretion system"/>
    <property type="evidence" value="ECO:0007669"/>
    <property type="project" value="InterPro"/>
</dbReference>
<evidence type="ECO:0000259" key="17">
    <source>
        <dbReference type="Pfam" id="PF03958"/>
    </source>
</evidence>
<dbReference type="InterPro" id="IPR004846">
    <property type="entry name" value="T2SS/T3SS_dom"/>
</dbReference>
<evidence type="ECO:0000256" key="8">
    <source>
        <dbReference type="ARBA" id="ARBA00022927"/>
    </source>
</evidence>
<gene>
    <name evidence="19" type="ORF">EDC63_11531</name>
</gene>
<dbReference type="InterPro" id="IPR005644">
    <property type="entry name" value="NolW-like"/>
</dbReference>
<reference evidence="19 20" key="1">
    <citation type="submission" date="2019-03" db="EMBL/GenBank/DDBJ databases">
        <title>Genomic Encyclopedia of Type Strains, Phase IV (KMG-IV): sequencing the most valuable type-strain genomes for metagenomic binning, comparative biology and taxonomic classification.</title>
        <authorList>
            <person name="Goeker M."/>
        </authorList>
    </citation>
    <scope>NUCLEOTIDE SEQUENCE [LARGE SCALE GENOMIC DNA]</scope>
    <source>
        <strain evidence="19 20">DSM 100309</strain>
    </source>
</reference>
<keyword evidence="4 14" id="KW-0813">Transport</keyword>
<evidence type="ECO:0000256" key="14">
    <source>
        <dbReference type="RuleBase" id="RU004004"/>
    </source>
</evidence>
<feature type="chain" id="PRO_5020765626" description="Type IV pilus biogenesis and competence protein PilQ" evidence="15">
    <location>
        <begin position="27"/>
        <end position="682"/>
    </location>
</feature>